<proteinExistence type="predicted"/>
<protein>
    <submittedName>
        <fullName evidence="1">TNF receptor-associated factor 4-TRAF, Cysteine-rich domain associated with</fullName>
    </submittedName>
</protein>
<accession>A0A8S5NQK2</accession>
<organism evidence="1">
    <name type="scientific">Caudovirales sp. ctEpl1</name>
    <dbReference type="NCBI Taxonomy" id="2826770"/>
    <lineage>
        <taxon>Viruses</taxon>
        <taxon>Duplodnaviria</taxon>
        <taxon>Heunggongvirae</taxon>
        <taxon>Uroviricota</taxon>
        <taxon>Caudoviricetes</taxon>
    </lineage>
</organism>
<sequence>MDNIKINFIDEADADKEMLDNIYALSELSTLDDGNLQAVDIDGIRYSGVYIKNDKLTCSKCHNPLPKLKEQLHIHMDDTTDKSIYRCNCGQYIIKTYSAN</sequence>
<keyword evidence="1" id="KW-0675">Receptor</keyword>
<dbReference type="EMBL" id="BK015230">
    <property type="protein sequence ID" value="DAD97093.1"/>
    <property type="molecule type" value="Genomic_DNA"/>
</dbReference>
<evidence type="ECO:0000313" key="1">
    <source>
        <dbReference type="EMBL" id="DAD97093.1"/>
    </source>
</evidence>
<reference evidence="1" key="1">
    <citation type="journal article" date="2021" name="Proc. Natl. Acad. Sci. U.S.A.">
        <title>A Catalog of Tens of Thousands of Viruses from Human Metagenomes Reveals Hidden Associations with Chronic Diseases.</title>
        <authorList>
            <person name="Tisza M.J."/>
            <person name="Buck C.B."/>
        </authorList>
    </citation>
    <scope>NUCLEOTIDE SEQUENCE</scope>
    <source>
        <strain evidence="1">CtEpl1</strain>
    </source>
</reference>
<name>A0A8S5NQK2_9CAUD</name>